<reference evidence="11" key="1">
    <citation type="submission" date="2019-07" db="EMBL/GenBank/DDBJ databases">
        <title>Network analysis of the papaya orchard virome from two agroecological regions of Chiapas.</title>
        <authorList>
            <person name="Alcala-Briseno R.I.I."/>
            <person name="Casarrubias-Castillo K."/>
            <person name="Lopez-Ley D."/>
            <person name="Garrett K.A."/>
            <person name="Silva-Rosales L."/>
        </authorList>
    </citation>
    <scope>NUCLEOTIDE SEQUENCE</scope>
    <source>
        <strain evidence="11">IaAlV-1.PC-I</strain>
    </source>
</reference>
<evidence type="ECO:0000259" key="10">
    <source>
        <dbReference type="PROSITE" id="PS51657"/>
    </source>
</evidence>
<dbReference type="GO" id="GO:0005524">
    <property type="term" value="F:ATP binding"/>
    <property type="evidence" value="ECO:0007669"/>
    <property type="project" value="UniProtKB-KW"/>
</dbReference>
<dbReference type="GO" id="GO:0016787">
    <property type="term" value="F:hydrolase activity"/>
    <property type="evidence" value="ECO:0007669"/>
    <property type="project" value="UniProtKB-KW"/>
</dbReference>
<dbReference type="InterPro" id="IPR027351">
    <property type="entry name" value="(+)RNA_virus_helicase_core_dom"/>
</dbReference>
<dbReference type="EMBL" id="MN203143">
    <property type="protein sequence ID" value="QHB15107.1"/>
    <property type="molecule type" value="Genomic_RNA"/>
</dbReference>
<dbReference type="InterPro" id="IPR027417">
    <property type="entry name" value="P-loop_NTPase"/>
</dbReference>
<proteinExistence type="predicted"/>
<dbReference type="GO" id="GO:0039694">
    <property type="term" value="P:viral RNA genome replication"/>
    <property type="evidence" value="ECO:0007669"/>
    <property type="project" value="InterPro"/>
</dbReference>
<keyword evidence="3" id="KW-0808">Transferase</keyword>
<name>A0A6B9L1Q2_9VIRU</name>
<accession>A0A6B9L1Q2</accession>
<feature type="domain" description="RdRp catalytic" evidence="9">
    <location>
        <begin position="414"/>
        <end position="521"/>
    </location>
</feature>
<keyword evidence="5" id="KW-0378">Hydrolase</keyword>
<keyword evidence="6" id="KW-0547">Nucleotide-binding</keyword>
<dbReference type="PROSITE" id="PS51657">
    <property type="entry name" value="PSRV_HELICASE"/>
    <property type="match status" value="1"/>
</dbReference>
<organism evidence="11">
    <name type="scientific">Insect-associated alphaflexivirus 1</name>
    <dbReference type="NCBI Taxonomy" id="2692388"/>
    <lineage>
        <taxon>Viruses</taxon>
        <taxon>Riboviria</taxon>
        <taxon>Orthornavirae</taxon>
        <taxon>Kitrinoviricota</taxon>
        <taxon>Alsuviricetes</taxon>
        <taxon>Tymovirales</taxon>
        <taxon>Alphaflexiviridae</taxon>
    </lineage>
</organism>
<dbReference type="EC" id="3.6.4.13" evidence="1"/>
<dbReference type="InterPro" id="IPR007094">
    <property type="entry name" value="RNA-dir_pol_PSvirus"/>
</dbReference>
<dbReference type="Pfam" id="PF01443">
    <property type="entry name" value="Viral_helicase1"/>
    <property type="match status" value="1"/>
</dbReference>
<evidence type="ECO:0000256" key="4">
    <source>
        <dbReference type="ARBA" id="ARBA00022695"/>
    </source>
</evidence>
<evidence type="ECO:0000259" key="9">
    <source>
        <dbReference type="PROSITE" id="PS50507"/>
    </source>
</evidence>
<dbReference type="PROSITE" id="PS50507">
    <property type="entry name" value="RDRP_SSRNA_POS"/>
    <property type="match status" value="1"/>
</dbReference>
<sequence length="664" mass="76363">MIITGDTRQSVYHSNDQFARINSLSNEIDYFKQYSDYYINATHRNPKEIATKLGVYSEKPGGAWVIIDQIPSDTTLLVASQNECSLYQDTGNKAYTYAGCQGLTLNTANIVLSKSTLLCSDRVMYTALSRASEEIKIINVYNNDSGFQEKLHHVPYLKNFLTLVLEETPKEDEVKEHAPVEHSPKTHLPIDSEVPFVGELLDQMPTKEEREVYVKIEGGYTDTVDETTLLTSAIPRHKGSDRALMALTIETRLTPSTPKINRSDFKNHIPKHIGNILWLNYKRAMQLPNKPLKIIQSLWESCESEVDQKFLSKTKEQIKNATSRLEPDRGLNVIDLFLKSQWVQKPEKFALHKAKPGQTIAAFTHEAVRKTGICSRYMRRIESTYRPPNLFVYCEKNYDDLEEFRRKYWRHDSGPACANDYTAFDQSQDAAVLHFEILRMRYHGIPNEEIDFYIFLKINPKTYIGYLKIMRLTGEGPTFDANTACNIAFDHTKYNIPKECAKMYAGDDSAKDQICNEKASWPLIEPYITLKAKPEVTSQPTFCGWKITKEGVIRDPFKLWFSYKRAKDKGNTSEVAVAYRHDILPAYKLGDKLVDILTESDLEFHRQVCRSLHVEDHIIMEGNKITMDSILDSNDIDHTLEKAKKRRLNKKERARLVKLPLNSM</sequence>
<comment type="function">
    <text evidence="8">RNA replication. The central part of this protein possibly functions as an ATP-binding helicase.</text>
</comment>
<keyword evidence="2" id="KW-0696">RNA-directed RNA polymerase</keyword>
<keyword evidence="4" id="KW-0548">Nucleotidyltransferase</keyword>
<dbReference type="GO" id="GO:0003724">
    <property type="term" value="F:RNA helicase activity"/>
    <property type="evidence" value="ECO:0007669"/>
    <property type="project" value="UniProtKB-EC"/>
</dbReference>
<feature type="domain" description="(+)RNA virus helicase C-terminal" evidence="10">
    <location>
        <begin position="1"/>
        <end position="172"/>
    </location>
</feature>
<keyword evidence="6" id="KW-0067">ATP-binding</keyword>
<evidence type="ECO:0000256" key="5">
    <source>
        <dbReference type="ARBA" id="ARBA00022801"/>
    </source>
</evidence>
<dbReference type="Pfam" id="PF00978">
    <property type="entry name" value="RdRP_2"/>
    <property type="match status" value="1"/>
</dbReference>
<dbReference type="InterPro" id="IPR001788">
    <property type="entry name" value="RNA-dep_RNA_pol_alsuvir"/>
</dbReference>
<dbReference type="InterPro" id="IPR043502">
    <property type="entry name" value="DNA/RNA_pol_sf"/>
</dbReference>
<evidence type="ECO:0000256" key="2">
    <source>
        <dbReference type="ARBA" id="ARBA00022484"/>
    </source>
</evidence>
<dbReference type="GO" id="GO:0003723">
    <property type="term" value="F:RNA binding"/>
    <property type="evidence" value="ECO:0007669"/>
    <property type="project" value="InterPro"/>
</dbReference>
<evidence type="ECO:0000256" key="6">
    <source>
        <dbReference type="ARBA" id="ARBA00022840"/>
    </source>
</evidence>
<dbReference type="GO" id="GO:0006351">
    <property type="term" value="P:DNA-templated transcription"/>
    <property type="evidence" value="ECO:0007669"/>
    <property type="project" value="InterPro"/>
</dbReference>
<protein>
    <recommendedName>
        <fullName evidence="1">RNA helicase</fullName>
        <ecNumber evidence="1">3.6.4.13</ecNumber>
    </recommendedName>
</protein>
<dbReference type="SUPFAM" id="SSF52540">
    <property type="entry name" value="P-loop containing nucleoside triphosphate hydrolases"/>
    <property type="match status" value="1"/>
</dbReference>
<evidence type="ECO:0000256" key="1">
    <source>
        <dbReference type="ARBA" id="ARBA00012552"/>
    </source>
</evidence>
<dbReference type="GO" id="GO:0003968">
    <property type="term" value="F:RNA-directed RNA polymerase activity"/>
    <property type="evidence" value="ECO:0007669"/>
    <property type="project" value="UniProtKB-KW"/>
</dbReference>
<keyword evidence="7" id="KW-0693">Viral RNA replication</keyword>
<dbReference type="SUPFAM" id="SSF56672">
    <property type="entry name" value="DNA/RNA polymerases"/>
    <property type="match status" value="1"/>
</dbReference>
<evidence type="ECO:0000256" key="7">
    <source>
        <dbReference type="ARBA" id="ARBA00022953"/>
    </source>
</evidence>
<evidence type="ECO:0000256" key="3">
    <source>
        <dbReference type="ARBA" id="ARBA00022679"/>
    </source>
</evidence>
<evidence type="ECO:0000256" key="8">
    <source>
        <dbReference type="ARBA" id="ARBA00025585"/>
    </source>
</evidence>
<evidence type="ECO:0000313" key="11">
    <source>
        <dbReference type="EMBL" id="QHB15107.1"/>
    </source>
</evidence>